<evidence type="ECO:0000313" key="2">
    <source>
        <dbReference type="RefSeq" id="XP_035692653.1"/>
    </source>
</evidence>
<accession>A0A9J7M1D5</accession>
<name>A0A9J7M1D5_BRAFL</name>
<dbReference type="OrthoDB" id="2017782at2759"/>
<dbReference type="AlphaFoldDB" id="A0A9J7M1D5"/>
<evidence type="ECO:0000313" key="1">
    <source>
        <dbReference type="Proteomes" id="UP000001554"/>
    </source>
</evidence>
<dbReference type="GeneID" id="118427124"/>
<organism evidence="1 2">
    <name type="scientific">Branchiostoma floridae</name>
    <name type="common">Florida lancelet</name>
    <name type="synonym">Amphioxus</name>
    <dbReference type="NCBI Taxonomy" id="7739"/>
    <lineage>
        <taxon>Eukaryota</taxon>
        <taxon>Metazoa</taxon>
        <taxon>Chordata</taxon>
        <taxon>Cephalochordata</taxon>
        <taxon>Leptocardii</taxon>
        <taxon>Amphioxiformes</taxon>
        <taxon>Branchiostomatidae</taxon>
        <taxon>Branchiostoma</taxon>
    </lineage>
</organism>
<dbReference type="Gene3D" id="1.25.40.10">
    <property type="entry name" value="Tetratricopeptide repeat domain"/>
    <property type="match status" value="1"/>
</dbReference>
<gene>
    <name evidence="2" type="primary">LOC118427124</name>
</gene>
<sequence length="175" mass="20643">MPRSRQQIRKGLRYSIEKEKWLMQRFGLQFRESPDDPDPIPLIIDNLIREANEWCTMEKYEWALIEYEDALSMLNHHPIKELPIEAIYLLRAKCSLKMKNFQKIIQDCTLVLNSDKDWNLPFTPECCQLKAIAHLQLGQKDLATATTERIPKHSQLPEAFLESMKRVQDECRDEG</sequence>
<dbReference type="Proteomes" id="UP000001554">
    <property type="component" value="Chromosome 12"/>
</dbReference>
<proteinExistence type="predicted"/>
<dbReference type="KEGG" id="bfo:118427124"/>
<keyword evidence="1" id="KW-1185">Reference proteome</keyword>
<reference evidence="1" key="1">
    <citation type="journal article" date="2020" name="Nat. Ecol. Evol.">
        <title>Deeply conserved synteny resolves early events in vertebrate evolution.</title>
        <authorList>
            <person name="Simakov O."/>
            <person name="Marletaz F."/>
            <person name="Yue J.X."/>
            <person name="O'Connell B."/>
            <person name="Jenkins J."/>
            <person name="Brandt A."/>
            <person name="Calef R."/>
            <person name="Tung C.H."/>
            <person name="Huang T.K."/>
            <person name="Schmutz J."/>
            <person name="Satoh N."/>
            <person name="Yu J.K."/>
            <person name="Putnam N.H."/>
            <person name="Green R.E."/>
            <person name="Rokhsar D.S."/>
        </authorList>
    </citation>
    <scope>NUCLEOTIDE SEQUENCE [LARGE SCALE GENOMIC DNA]</scope>
    <source>
        <strain evidence="1">S238N-H82</strain>
    </source>
</reference>
<reference evidence="2" key="2">
    <citation type="submission" date="2025-08" db="UniProtKB">
        <authorList>
            <consortium name="RefSeq"/>
        </authorList>
    </citation>
    <scope>IDENTIFICATION</scope>
    <source>
        <strain evidence="2">S238N-H82</strain>
        <tissue evidence="2">Testes</tissue>
    </source>
</reference>
<dbReference type="SUPFAM" id="SSF48452">
    <property type="entry name" value="TPR-like"/>
    <property type="match status" value="1"/>
</dbReference>
<protein>
    <submittedName>
        <fullName evidence="2">Uncharacterized protein LOC118427124</fullName>
    </submittedName>
</protein>
<dbReference type="InterPro" id="IPR011990">
    <property type="entry name" value="TPR-like_helical_dom_sf"/>
</dbReference>
<dbReference type="RefSeq" id="XP_035692653.1">
    <property type="nucleotide sequence ID" value="XM_035836760.1"/>
</dbReference>